<gene>
    <name evidence="2" type="ORF">DICVIV_02055</name>
</gene>
<protein>
    <recommendedName>
        <fullName evidence="1">Rubicon Homology domain-containing protein</fullName>
    </recommendedName>
</protein>
<evidence type="ECO:0000313" key="2">
    <source>
        <dbReference type="EMBL" id="KJH51744.1"/>
    </source>
</evidence>
<dbReference type="InterPro" id="IPR052428">
    <property type="entry name" value="Autophagy_HostDef_Reg"/>
</dbReference>
<evidence type="ECO:0000313" key="3">
    <source>
        <dbReference type="Proteomes" id="UP000053766"/>
    </source>
</evidence>
<proteinExistence type="predicted"/>
<dbReference type="SMART" id="SM01175">
    <property type="entry name" value="DUF4206"/>
    <property type="match status" value="1"/>
</dbReference>
<dbReference type="AlphaFoldDB" id="A0A0D8Y713"/>
<feature type="domain" description="Rubicon Homology" evidence="1">
    <location>
        <begin position="207"/>
        <end position="424"/>
    </location>
</feature>
<organism evidence="2 3">
    <name type="scientific">Dictyocaulus viviparus</name>
    <name type="common">Bovine lungworm</name>
    <dbReference type="NCBI Taxonomy" id="29172"/>
    <lineage>
        <taxon>Eukaryota</taxon>
        <taxon>Metazoa</taxon>
        <taxon>Ecdysozoa</taxon>
        <taxon>Nematoda</taxon>
        <taxon>Chromadorea</taxon>
        <taxon>Rhabditida</taxon>
        <taxon>Rhabditina</taxon>
        <taxon>Rhabditomorpha</taxon>
        <taxon>Strongyloidea</taxon>
        <taxon>Metastrongylidae</taxon>
        <taxon>Dictyocaulus</taxon>
    </lineage>
</organism>
<evidence type="ECO:0000259" key="1">
    <source>
        <dbReference type="SMART" id="SM01175"/>
    </source>
</evidence>
<dbReference type="Proteomes" id="UP000053766">
    <property type="component" value="Unassembled WGS sequence"/>
</dbReference>
<keyword evidence="3" id="KW-1185">Reference proteome</keyword>
<dbReference type="Pfam" id="PF13901">
    <property type="entry name" value="RH_dom"/>
    <property type="match status" value="1"/>
</dbReference>
<accession>A0A0D8Y713</accession>
<dbReference type="EMBL" id="KN716177">
    <property type="protein sequence ID" value="KJH51744.1"/>
    <property type="molecule type" value="Genomic_DNA"/>
</dbReference>
<dbReference type="OrthoDB" id="10067503at2759"/>
<reference evidence="3" key="2">
    <citation type="journal article" date="2016" name="Sci. Rep.">
        <title>Dictyocaulus viviparus genome, variome and transcriptome elucidate lungworm biology and support future intervention.</title>
        <authorList>
            <person name="McNulty S.N."/>
            <person name="Strube C."/>
            <person name="Rosa B.A."/>
            <person name="Martin J.C."/>
            <person name="Tyagi R."/>
            <person name="Choi Y.J."/>
            <person name="Wang Q."/>
            <person name="Hallsworth Pepin K."/>
            <person name="Zhang X."/>
            <person name="Ozersky P."/>
            <person name="Wilson R.K."/>
            <person name="Sternberg P.W."/>
            <person name="Gasser R.B."/>
            <person name="Mitreva M."/>
        </authorList>
    </citation>
    <scope>NUCLEOTIDE SEQUENCE [LARGE SCALE GENOMIC DNA]</scope>
    <source>
        <strain evidence="3">HannoverDv2000</strain>
    </source>
</reference>
<dbReference type="PANTHER" id="PTHR45971">
    <property type="entry name" value="PHOX (PX) DOMAIN-CONTAINING PROTEIN"/>
    <property type="match status" value="1"/>
</dbReference>
<reference evidence="2 3" key="1">
    <citation type="submission" date="2013-11" db="EMBL/GenBank/DDBJ databases">
        <title>Draft genome of the bovine lungworm Dictyocaulus viviparus.</title>
        <authorList>
            <person name="Mitreva M."/>
        </authorList>
    </citation>
    <scope>NUCLEOTIDE SEQUENCE [LARGE SCALE GENOMIC DNA]</scope>
    <source>
        <strain evidence="2 3">HannoverDv2000</strain>
    </source>
</reference>
<dbReference type="PANTHER" id="PTHR45971:SF1">
    <property type="entry name" value="RUBICON, ISOFORM A"/>
    <property type="match status" value="1"/>
</dbReference>
<name>A0A0D8Y713_DICVI</name>
<dbReference type="InterPro" id="IPR025258">
    <property type="entry name" value="RH_dom"/>
</dbReference>
<dbReference type="STRING" id="29172.A0A0D8Y713"/>
<sequence>MKRSQIDPKFPLAVNGVYETTAYADLSSVDNLETCSGGYSSIPSFDPVETTDAKSTNFCSKKRTSRRPWTIKDADMECISRSMEHVWKKTILPILESFVDMEPLRDPRIAYWIEELTQTHENLMLLQGSPQKQISESCSSLNRVCENSEWVPLRESWIFTLWKSESIKALLEAQNFRCSGCGIRVEKEYLKRVNIFYICFFFMQISRYCDYYGKVFCQCCHQGSKSTIPARILHTWNFNEFPVCDLASHFLTEVHDVPAIHINHVAPHIIEKVRVLKNVIMLREKLSYMWDFIKNCPDAEHTVTKYGNLRTLFTSLEHHILHSLDLFSLSDLIRVHNKDMGSLLEPIVYYARCHIETCKHCRQFAATCAYCEDAQEVLFPFQLEKVYKCSKCASLSHLKCQAKFRRKVSNQTGCKKCLRVHKDK</sequence>
<dbReference type="GO" id="GO:1901981">
    <property type="term" value="F:phosphatidylinositol phosphate binding"/>
    <property type="evidence" value="ECO:0007669"/>
    <property type="project" value="TreeGrafter"/>
</dbReference>